<keyword evidence="5" id="KW-1185">Reference proteome</keyword>
<gene>
    <name evidence="4" type="ORF">D7316_00418</name>
</gene>
<organism evidence="4 5">
    <name type="scientific">Gordonia insulae</name>
    <dbReference type="NCBI Taxonomy" id="2420509"/>
    <lineage>
        <taxon>Bacteria</taxon>
        <taxon>Bacillati</taxon>
        <taxon>Actinomycetota</taxon>
        <taxon>Actinomycetes</taxon>
        <taxon>Mycobacteriales</taxon>
        <taxon>Gordoniaceae</taxon>
        <taxon>Gordonia</taxon>
    </lineage>
</organism>
<keyword evidence="1 2" id="KW-0238">DNA-binding</keyword>
<accession>A0A3G8JFI6</accession>
<protein>
    <submittedName>
        <fullName evidence="4">Putative HTH-type transcriptional regulator</fullName>
    </submittedName>
</protein>
<proteinExistence type="predicted"/>
<evidence type="ECO:0000259" key="3">
    <source>
        <dbReference type="PROSITE" id="PS50977"/>
    </source>
</evidence>
<evidence type="ECO:0000256" key="2">
    <source>
        <dbReference type="PROSITE-ProRule" id="PRU00335"/>
    </source>
</evidence>
<dbReference type="RefSeq" id="WP_124706824.1">
    <property type="nucleotide sequence ID" value="NZ_CP033972.1"/>
</dbReference>
<dbReference type="PANTHER" id="PTHR30055">
    <property type="entry name" value="HTH-TYPE TRANSCRIPTIONAL REGULATOR RUTR"/>
    <property type="match status" value="1"/>
</dbReference>
<evidence type="ECO:0000313" key="4">
    <source>
        <dbReference type="EMBL" id="AZG43847.1"/>
    </source>
</evidence>
<feature type="domain" description="HTH tetR-type" evidence="3">
    <location>
        <begin position="30"/>
        <end position="90"/>
    </location>
</feature>
<dbReference type="AlphaFoldDB" id="A0A3G8JFI6"/>
<evidence type="ECO:0000256" key="1">
    <source>
        <dbReference type="ARBA" id="ARBA00023125"/>
    </source>
</evidence>
<dbReference type="PROSITE" id="PS50977">
    <property type="entry name" value="HTH_TETR_2"/>
    <property type="match status" value="1"/>
</dbReference>
<dbReference type="KEGG" id="gom:D7316_00418"/>
<feature type="DNA-binding region" description="H-T-H motif" evidence="2">
    <location>
        <begin position="53"/>
        <end position="72"/>
    </location>
</feature>
<sequence length="223" mass="24504">MESAPPDSASPKSLLERALTDVLEQADDVDPTRVRLLDAAFDLFCRRGIQRTSMEQVAKRADLSRITVYRKFETKDALVDQVMLREFRRYFAQFLTDIRLAQTTADRVVVGFVSSLRAIGGNPLIGGLIESESTLVVGSLIGDDGKMVATVREFVAGQLRREQRAGYIAAAVDVDLVAEMMVRISASFLTIPSRIVDLGDDGQLERIARQFLVPMLDGPGALG</sequence>
<evidence type="ECO:0000313" key="5">
    <source>
        <dbReference type="Proteomes" id="UP000271469"/>
    </source>
</evidence>
<dbReference type="InterPro" id="IPR001647">
    <property type="entry name" value="HTH_TetR"/>
</dbReference>
<dbReference type="InterPro" id="IPR050109">
    <property type="entry name" value="HTH-type_TetR-like_transc_reg"/>
</dbReference>
<dbReference type="SUPFAM" id="SSF48498">
    <property type="entry name" value="Tetracyclin repressor-like, C-terminal domain"/>
    <property type="match status" value="1"/>
</dbReference>
<dbReference type="OrthoDB" id="6077212at2"/>
<dbReference type="GO" id="GO:0000976">
    <property type="term" value="F:transcription cis-regulatory region binding"/>
    <property type="evidence" value="ECO:0007669"/>
    <property type="project" value="TreeGrafter"/>
</dbReference>
<dbReference type="EMBL" id="CP033972">
    <property type="protein sequence ID" value="AZG43847.1"/>
    <property type="molecule type" value="Genomic_DNA"/>
</dbReference>
<dbReference type="InterPro" id="IPR009057">
    <property type="entry name" value="Homeodomain-like_sf"/>
</dbReference>
<dbReference type="GO" id="GO:0003700">
    <property type="term" value="F:DNA-binding transcription factor activity"/>
    <property type="evidence" value="ECO:0007669"/>
    <property type="project" value="TreeGrafter"/>
</dbReference>
<reference evidence="4 5" key="1">
    <citation type="submission" date="2018-11" db="EMBL/GenBank/DDBJ databases">
        <title>Gordonia insulae sp. nov., isolated from an island soil.</title>
        <authorList>
            <person name="Kim Y.S."/>
            <person name="Kim S.B."/>
        </authorList>
    </citation>
    <scope>NUCLEOTIDE SEQUENCE [LARGE SCALE GENOMIC DNA]</scope>
    <source>
        <strain evidence="4 5">MMS17-SY073</strain>
    </source>
</reference>
<name>A0A3G8JFI6_9ACTN</name>
<dbReference type="PANTHER" id="PTHR30055:SF153">
    <property type="entry name" value="HTH-TYPE TRANSCRIPTIONAL REPRESSOR RV3405C"/>
    <property type="match status" value="1"/>
</dbReference>
<dbReference type="Proteomes" id="UP000271469">
    <property type="component" value="Chromosome"/>
</dbReference>
<dbReference type="PRINTS" id="PR00455">
    <property type="entry name" value="HTHTETR"/>
</dbReference>
<dbReference type="Pfam" id="PF00440">
    <property type="entry name" value="TetR_N"/>
    <property type="match status" value="1"/>
</dbReference>
<dbReference type="InterPro" id="IPR036271">
    <property type="entry name" value="Tet_transcr_reg_TetR-rel_C_sf"/>
</dbReference>
<dbReference type="Gene3D" id="1.10.357.10">
    <property type="entry name" value="Tetracycline Repressor, domain 2"/>
    <property type="match status" value="1"/>
</dbReference>
<dbReference type="SUPFAM" id="SSF46689">
    <property type="entry name" value="Homeodomain-like"/>
    <property type="match status" value="1"/>
</dbReference>